<organism evidence="1 2">
    <name type="scientific">Porphyridium purpureum</name>
    <name type="common">Red alga</name>
    <name type="synonym">Porphyridium cruentum</name>
    <dbReference type="NCBI Taxonomy" id="35688"/>
    <lineage>
        <taxon>Eukaryota</taxon>
        <taxon>Rhodophyta</taxon>
        <taxon>Bangiophyceae</taxon>
        <taxon>Porphyridiales</taxon>
        <taxon>Porphyridiaceae</taxon>
        <taxon>Porphyridium</taxon>
    </lineage>
</organism>
<protein>
    <recommendedName>
        <fullName evidence="3">High light inducible protein</fullName>
    </recommendedName>
</protein>
<dbReference type="AlphaFoldDB" id="A0A5J4Z7I7"/>
<evidence type="ECO:0008006" key="3">
    <source>
        <dbReference type="Google" id="ProtNLM"/>
    </source>
</evidence>
<name>A0A5J4Z7I7_PORPP</name>
<keyword evidence="2" id="KW-1185">Reference proteome</keyword>
<dbReference type="EMBL" id="VRMN01000001">
    <property type="protein sequence ID" value="KAA8498617.1"/>
    <property type="molecule type" value="Genomic_DNA"/>
</dbReference>
<dbReference type="Proteomes" id="UP000324585">
    <property type="component" value="Unassembled WGS sequence"/>
</dbReference>
<dbReference type="SUPFAM" id="SSF103511">
    <property type="entry name" value="Chlorophyll a-b binding protein"/>
    <property type="match status" value="1"/>
</dbReference>
<sequence>MAAFVNGCGIAANRVPVSQKQISFKSAPVSRRNTKTIVALKDDSKDVLDKQREQLRQAEELPRQAGWTAYAERVNGRLAMIFFVVGLVTNIVSPEHPGLVDQILWLPHQFGL</sequence>
<reference evidence="2" key="1">
    <citation type="journal article" date="2019" name="Nat. Commun.">
        <title>Expansion of phycobilisome linker gene families in mesophilic red algae.</title>
        <authorList>
            <person name="Lee J."/>
            <person name="Kim D."/>
            <person name="Bhattacharya D."/>
            <person name="Yoon H.S."/>
        </authorList>
    </citation>
    <scope>NUCLEOTIDE SEQUENCE [LARGE SCALE GENOMIC DNA]</scope>
    <source>
        <strain evidence="2">CCMP 1328</strain>
    </source>
</reference>
<accession>A0A5J4Z7I7</accession>
<dbReference type="OrthoDB" id="543868at2759"/>
<proteinExistence type="predicted"/>
<evidence type="ECO:0000313" key="2">
    <source>
        <dbReference type="Proteomes" id="UP000324585"/>
    </source>
</evidence>
<evidence type="ECO:0000313" key="1">
    <source>
        <dbReference type="EMBL" id="KAA8498617.1"/>
    </source>
</evidence>
<gene>
    <name evidence="1" type="ORF">FVE85_6202</name>
</gene>
<comment type="caution">
    <text evidence="1">The sequence shown here is derived from an EMBL/GenBank/DDBJ whole genome shotgun (WGS) entry which is preliminary data.</text>
</comment>